<dbReference type="OrthoDB" id="9814591at2"/>
<dbReference type="GO" id="GO:0008932">
    <property type="term" value="F:lytic endotransglycosylase activity"/>
    <property type="evidence" value="ECO:0007669"/>
    <property type="project" value="UniProtKB-UniRule"/>
</dbReference>
<sequence length="353" mass="39453">MSDSKPRPRRWLRALLGLVLIGLLAVGGAAFWLWQQYQGFVDAPVAGLSAETDVILQRGDGLRRVLQRLQGAGLETGREEFWRLLAREMQVGGRIQAGEYRLPANATPRQLLQQFAEGRVLQRAFTLVEGSTFRELRLALSQAEALEQTLPGLDEVEIMRRLDAEGVPAEGRFLPETYYYTRGMSDLDLLRRAKRAMDRVLERAWANRQPDLPLKSADEALILASIIEKETGIGGERREVSGVFVRRLRIGMRLQTDPTVIYGAGESYRGVITRAHLDTDTPWNTYTRDGLPPTPIAMPGRAAIEAAVDPAPGDALYFVASGDGGHVFSRTLQEHNRAVARWRQIERSRRAGQ</sequence>
<comment type="catalytic activity">
    <reaction evidence="7">
        <text>a peptidoglycan chain = a peptidoglycan chain with N-acetyl-1,6-anhydromuramyl-[peptide] at the reducing end + a peptidoglycan chain with N-acetylglucosamine at the non-reducing end.</text>
        <dbReference type="EC" id="4.2.2.29"/>
    </reaction>
</comment>
<feature type="transmembrane region" description="Helical" evidence="7">
    <location>
        <begin position="12"/>
        <end position="34"/>
    </location>
</feature>
<evidence type="ECO:0000256" key="6">
    <source>
        <dbReference type="ARBA" id="ARBA00023316"/>
    </source>
</evidence>
<keyword evidence="6 7" id="KW-0961">Cell wall biogenesis/degradation</keyword>
<evidence type="ECO:0000256" key="2">
    <source>
        <dbReference type="ARBA" id="ARBA00022692"/>
    </source>
</evidence>
<organism evidence="8 9">
    <name type="scientific">Aquimonas voraii</name>
    <dbReference type="NCBI Taxonomy" id="265719"/>
    <lineage>
        <taxon>Bacteria</taxon>
        <taxon>Pseudomonadati</taxon>
        <taxon>Pseudomonadota</taxon>
        <taxon>Gammaproteobacteria</taxon>
        <taxon>Lysobacterales</taxon>
        <taxon>Lysobacteraceae</taxon>
        <taxon>Aquimonas</taxon>
    </lineage>
</organism>
<reference evidence="8 9" key="1">
    <citation type="submission" date="2016-10" db="EMBL/GenBank/DDBJ databases">
        <authorList>
            <person name="de Groot N.N."/>
        </authorList>
    </citation>
    <scope>NUCLEOTIDE SEQUENCE [LARGE SCALE GENOMIC DNA]</scope>
    <source>
        <strain evidence="8 9">DSM 16957</strain>
    </source>
</reference>
<dbReference type="Gene3D" id="3.30.1490.480">
    <property type="entry name" value="Endolytic murein transglycosylase"/>
    <property type="match status" value="1"/>
</dbReference>
<dbReference type="EC" id="4.2.2.29" evidence="7"/>
<protein>
    <recommendedName>
        <fullName evidence="7">Endolytic murein transglycosylase</fullName>
        <ecNumber evidence="7">4.2.2.29</ecNumber>
    </recommendedName>
    <alternativeName>
        <fullName evidence="7">Peptidoglycan lytic transglycosylase</fullName>
    </alternativeName>
    <alternativeName>
        <fullName evidence="7">Peptidoglycan polymerization terminase</fullName>
    </alternativeName>
</protein>
<dbReference type="CDD" id="cd08010">
    <property type="entry name" value="MltG_like"/>
    <property type="match status" value="1"/>
</dbReference>
<dbReference type="GO" id="GO:0009252">
    <property type="term" value="P:peptidoglycan biosynthetic process"/>
    <property type="evidence" value="ECO:0007669"/>
    <property type="project" value="UniProtKB-UniRule"/>
</dbReference>
<dbReference type="GO" id="GO:0005886">
    <property type="term" value="C:plasma membrane"/>
    <property type="evidence" value="ECO:0007669"/>
    <property type="project" value="UniProtKB-SubCell"/>
</dbReference>
<keyword evidence="2 7" id="KW-0812">Transmembrane</keyword>
<keyword evidence="9" id="KW-1185">Reference proteome</keyword>
<gene>
    <name evidence="7" type="primary">mltG</name>
    <name evidence="8" type="ORF">SAMN04488509_10173</name>
</gene>
<accession>A0A1G6RSF9</accession>
<dbReference type="PANTHER" id="PTHR30518">
    <property type="entry name" value="ENDOLYTIC MUREIN TRANSGLYCOSYLASE"/>
    <property type="match status" value="1"/>
</dbReference>
<evidence type="ECO:0000256" key="1">
    <source>
        <dbReference type="ARBA" id="ARBA00022475"/>
    </source>
</evidence>
<dbReference type="Proteomes" id="UP000199603">
    <property type="component" value="Unassembled WGS sequence"/>
</dbReference>
<comment type="similarity">
    <text evidence="7">Belongs to the transglycosylase MltG family.</text>
</comment>
<dbReference type="InterPro" id="IPR003770">
    <property type="entry name" value="MLTG-like"/>
</dbReference>
<dbReference type="Pfam" id="PF02618">
    <property type="entry name" value="YceG"/>
    <property type="match status" value="1"/>
</dbReference>
<keyword evidence="7" id="KW-0997">Cell inner membrane</keyword>
<dbReference type="PANTHER" id="PTHR30518:SF2">
    <property type="entry name" value="ENDOLYTIC MUREIN TRANSGLYCOSYLASE"/>
    <property type="match status" value="1"/>
</dbReference>
<dbReference type="HAMAP" id="MF_02065">
    <property type="entry name" value="MltG"/>
    <property type="match status" value="1"/>
</dbReference>
<evidence type="ECO:0000256" key="5">
    <source>
        <dbReference type="ARBA" id="ARBA00023239"/>
    </source>
</evidence>
<keyword evidence="3 7" id="KW-1133">Transmembrane helix</keyword>
<evidence type="ECO:0000256" key="7">
    <source>
        <dbReference type="HAMAP-Rule" id="MF_02065"/>
    </source>
</evidence>
<keyword evidence="4 7" id="KW-0472">Membrane</keyword>
<keyword evidence="5 7" id="KW-0456">Lyase</keyword>
<dbReference type="RefSeq" id="WP_091237521.1">
    <property type="nucleotide sequence ID" value="NZ_FNAG01000001.1"/>
</dbReference>
<evidence type="ECO:0000256" key="3">
    <source>
        <dbReference type="ARBA" id="ARBA00022989"/>
    </source>
</evidence>
<comment type="subcellular location">
    <subcellularLocation>
        <location evidence="7">Cell inner membrane</location>
        <topology evidence="7">Single-pass membrane protein</topology>
    </subcellularLocation>
</comment>
<dbReference type="STRING" id="265719.SAMN04488509_10173"/>
<keyword evidence="1 7" id="KW-1003">Cell membrane</keyword>
<dbReference type="AlphaFoldDB" id="A0A1G6RSF9"/>
<dbReference type="EMBL" id="FNAG01000001">
    <property type="protein sequence ID" value="SDD07498.1"/>
    <property type="molecule type" value="Genomic_DNA"/>
</dbReference>
<feature type="site" description="Important for catalytic activity" evidence="7">
    <location>
        <position position="230"/>
    </location>
</feature>
<evidence type="ECO:0000313" key="9">
    <source>
        <dbReference type="Proteomes" id="UP000199603"/>
    </source>
</evidence>
<dbReference type="GO" id="GO:0071555">
    <property type="term" value="P:cell wall organization"/>
    <property type="evidence" value="ECO:0007669"/>
    <property type="project" value="UniProtKB-KW"/>
</dbReference>
<name>A0A1G6RSF9_9GAMM</name>
<evidence type="ECO:0000256" key="4">
    <source>
        <dbReference type="ARBA" id="ARBA00023136"/>
    </source>
</evidence>
<comment type="function">
    <text evidence="7">Functions as a peptidoglycan terminase that cleaves nascent peptidoglycan strands endolytically to terminate their elongation.</text>
</comment>
<dbReference type="Gene3D" id="3.30.160.60">
    <property type="entry name" value="Classic Zinc Finger"/>
    <property type="match status" value="1"/>
</dbReference>
<dbReference type="NCBIfam" id="TIGR00247">
    <property type="entry name" value="endolytic transglycosylase MltG"/>
    <property type="match status" value="1"/>
</dbReference>
<proteinExistence type="inferred from homology"/>
<evidence type="ECO:0000313" key="8">
    <source>
        <dbReference type="EMBL" id="SDD07498.1"/>
    </source>
</evidence>